<dbReference type="GO" id="GO:0005737">
    <property type="term" value="C:cytoplasm"/>
    <property type="evidence" value="ECO:0007669"/>
    <property type="project" value="TreeGrafter"/>
</dbReference>
<organism evidence="2">
    <name type="scientific">Mesotoga infera</name>
    <dbReference type="NCBI Taxonomy" id="1236046"/>
    <lineage>
        <taxon>Bacteria</taxon>
        <taxon>Thermotogati</taxon>
        <taxon>Thermotogota</taxon>
        <taxon>Thermotogae</taxon>
        <taxon>Kosmotogales</taxon>
        <taxon>Kosmotogaceae</taxon>
        <taxon>Mesotoga</taxon>
    </lineage>
</organism>
<dbReference type="PANTHER" id="PTHR45663">
    <property type="entry name" value="GEO12009P1"/>
    <property type="match status" value="1"/>
</dbReference>
<comment type="caution">
    <text evidence="2">The sequence shown here is derived from an EMBL/GenBank/DDBJ whole genome shotgun (WGS) entry which is preliminary data.</text>
</comment>
<feature type="domain" description="Thioredoxin" evidence="1">
    <location>
        <begin position="14"/>
        <end position="95"/>
    </location>
</feature>
<dbReference type="SUPFAM" id="SSF52833">
    <property type="entry name" value="Thioredoxin-like"/>
    <property type="match status" value="1"/>
</dbReference>
<dbReference type="GO" id="GO:0015035">
    <property type="term" value="F:protein-disulfide reductase activity"/>
    <property type="evidence" value="ECO:0007669"/>
    <property type="project" value="TreeGrafter"/>
</dbReference>
<dbReference type="PANTHER" id="PTHR45663:SF11">
    <property type="entry name" value="GEO12009P1"/>
    <property type="match status" value="1"/>
</dbReference>
<dbReference type="Proteomes" id="UP000886198">
    <property type="component" value="Unassembled WGS sequence"/>
</dbReference>
<sequence length="103" mass="11635">MKEVTLAELRGVIGKVLIDFFSPGCGVCAAIEAKLDEVEGTFVSWKFHKINTVENPAVASEHSVFTVPTIVVQVDGREQKRWSRYFSLEEVIDYLREIDETES</sequence>
<dbReference type="InterPro" id="IPR036249">
    <property type="entry name" value="Thioredoxin-like_sf"/>
</dbReference>
<gene>
    <name evidence="2" type="ORF">ENN47_00095</name>
</gene>
<proteinExistence type="predicted"/>
<reference evidence="2" key="1">
    <citation type="journal article" date="2020" name="mSystems">
        <title>Genome- and Community-Level Interaction Insights into Carbon Utilization and Element Cycling Functions of Hydrothermarchaeota in Hydrothermal Sediment.</title>
        <authorList>
            <person name="Zhou Z."/>
            <person name="Liu Y."/>
            <person name="Xu W."/>
            <person name="Pan J."/>
            <person name="Luo Z.H."/>
            <person name="Li M."/>
        </authorList>
    </citation>
    <scope>NUCLEOTIDE SEQUENCE [LARGE SCALE GENOMIC DNA]</scope>
    <source>
        <strain evidence="2">SpSt-1179</strain>
    </source>
</reference>
<name>A0A7C1CUE5_9BACT</name>
<evidence type="ECO:0000259" key="1">
    <source>
        <dbReference type="Pfam" id="PF00085"/>
    </source>
</evidence>
<evidence type="ECO:0000313" key="2">
    <source>
        <dbReference type="EMBL" id="HDP76590.1"/>
    </source>
</evidence>
<dbReference type="AlphaFoldDB" id="A0A7C1CUE5"/>
<accession>A0A7C1CUE5</accession>
<dbReference type="CDD" id="cd02947">
    <property type="entry name" value="TRX_family"/>
    <property type="match status" value="1"/>
</dbReference>
<dbReference type="Gene3D" id="3.40.30.10">
    <property type="entry name" value="Glutaredoxin"/>
    <property type="match status" value="1"/>
</dbReference>
<dbReference type="Pfam" id="PF00085">
    <property type="entry name" value="Thioredoxin"/>
    <property type="match status" value="1"/>
</dbReference>
<dbReference type="InterPro" id="IPR013766">
    <property type="entry name" value="Thioredoxin_domain"/>
</dbReference>
<protein>
    <submittedName>
        <fullName evidence="2">Thioredoxin</fullName>
    </submittedName>
</protein>
<dbReference type="EMBL" id="DSBT01000004">
    <property type="protein sequence ID" value="HDP76590.1"/>
    <property type="molecule type" value="Genomic_DNA"/>
</dbReference>